<dbReference type="CDD" id="cd09397">
    <property type="entry name" value="LIM1_UF1"/>
    <property type="match status" value="1"/>
</dbReference>
<feature type="region of interest" description="Disordered" evidence="5">
    <location>
        <begin position="666"/>
        <end position="710"/>
    </location>
</feature>
<sequence>MALAATLSSGGMRPASFLPAIKCSNCGDEIEIASMGEHVCTPESTQPTTQPSSTINPFTLRQMNAHAHMPHAPSPLQQQSQPPKATPLPQTRIRAPTVSSQYPPVPKLPRTAPPRINPDAANRPFLAPMQPGIDSPLSPAISVQSGSSNGSRQPPIRSATSPMPRSFDFRPPSPEMTGNLDCAFPPFPAPPPVGSESRPSSPHGRMTPSPVERAPSRTGSRQDSKVGPGIPWSAEPQSLVSDGVVGSGSAAKTGAINGGRRPSVSEKMARRRPSLSNILFGKKEPPMPTEPVPRPSTSHSMRSKPAKSPTIAVSSPVPVAPATRKIPPPRPERPEDVLMVPTYADDISDEPVMEMPSTFSPMEPPVPMRSAQRTRTFSGDSDIDGLLVPSQTLHRAPSAPQLHDKEQRPSLTASAVSDPSHTPQATARHRSQSRSEPRLDLRLHDAPPVPRPVQQHRTVRTHSPHSSGSSTASSAHSASSGGPSPVDSAASSIEAASPLKNSNERYGSEEDMRVSGLNLKLRQDPGMRAEQPAHRSPPRNFARPNAPRHVPAPIVSPILSKVDIMPMESPMDPALEQRKQGRNGFEPWEVPVVTQPSLAVPTGSATREGRQESLAAASASHAVPGNSSQDDYDPYRAPAPPPPSAQSTPDATSLQPSVLNAQRILPEQRHSPTQCNATPATTTIRPRSPQSTLTPPPPPIPSSTTTNRRPLLTRKSTATLRPTCRGCNLIIEGKSVKAADGRLTGRWHKSCFVCRSCEQPFLTADFYVIENQPYCEQHYHEKNGSLCHGCQRGIEGEYLETTTSNSSSAQSLAARAGVGKKASVDKKFHPRCFTCCDCRQVLSDDYFEISGRVFCERHALAAMRGQARMAGPMGSTAVGGVGGGLGGSKLNPQVVAERRTTRLMMM</sequence>
<dbReference type="FunFam" id="2.10.110.10:FF:000105">
    <property type="entry name" value="Similar to LIM domain-containing protein"/>
    <property type="match status" value="1"/>
</dbReference>
<evidence type="ECO:0000256" key="3">
    <source>
        <dbReference type="ARBA" id="ARBA00023038"/>
    </source>
</evidence>
<dbReference type="Proteomes" id="UP001310890">
    <property type="component" value="Unassembled WGS sequence"/>
</dbReference>
<feature type="compositionally biased region" description="Polar residues" evidence="5">
    <location>
        <begin position="141"/>
        <end position="163"/>
    </location>
</feature>
<feature type="region of interest" description="Disordered" evidence="5">
    <location>
        <begin position="350"/>
        <end position="554"/>
    </location>
</feature>
<dbReference type="SMART" id="SM00132">
    <property type="entry name" value="LIM"/>
    <property type="match status" value="2"/>
</dbReference>
<feature type="domain" description="LIM zinc-binding" evidence="6">
    <location>
        <begin position="722"/>
        <end position="785"/>
    </location>
</feature>
<organism evidence="7 8">
    <name type="scientific">Meristemomyces frigidus</name>
    <dbReference type="NCBI Taxonomy" id="1508187"/>
    <lineage>
        <taxon>Eukaryota</taxon>
        <taxon>Fungi</taxon>
        <taxon>Dikarya</taxon>
        <taxon>Ascomycota</taxon>
        <taxon>Pezizomycotina</taxon>
        <taxon>Dothideomycetes</taxon>
        <taxon>Dothideomycetidae</taxon>
        <taxon>Mycosphaerellales</taxon>
        <taxon>Teratosphaeriaceae</taxon>
        <taxon>Meristemomyces</taxon>
    </lineage>
</organism>
<dbReference type="PANTHER" id="PTHR24210:SF14">
    <property type="entry name" value="LIM ZINC-BINDING DOMAIN-CONTAINING PROTEIN"/>
    <property type="match status" value="1"/>
</dbReference>
<evidence type="ECO:0000256" key="2">
    <source>
        <dbReference type="ARBA" id="ARBA00022833"/>
    </source>
</evidence>
<keyword evidence="2 4" id="KW-0862">Zinc</keyword>
<evidence type="ECO:0000313" key="7">
    <source>
        <dbReference type="EMBL" id="KAK5116938.1"/>
    </source>
</evidence>
<keyword evidence="3 4" id="KW-0440">LIM domain</keyword>
<dbReference type="InterPro" id="IPR017351">
    <property type="entry name" value="PINCH-1-4-like"/>
</dbReference>
<feature type="compositionally biased region" description="Low complexity" evidence="5">
    <location>
        <begin position="74"/>
        <end position="83"/>
    </location>
</feature>
<dbReference type="EMBL" id="JAVRRL010000006">
    <property type="protein sequence ID" value="KAK5116938.1"/>
    <property type="molecule type" value="Genomic_DNA"/>
</dbReference>
<proteinExistence type="predicted"/>
<evidence type="ECO:0000256" key="1">
    <source>
        <dbReference type="ARBA" id="ARBA00022723"/>
    </source>
</evidence>
<dbReference type="GO" id="GO:0030695">
    <property type="term" value="F:GTPase regulator activity"/>
    <property type="evidence" value="ECO:0007669"/>
    <property type="project" value="UniProtKB-ARBA"/>
</dbReference>
<dbReference type="Gene3D" id="2.10.110.10">
    <property type="entry name" value="Cysteine Rich Protein"/>
    <property type="match status" value="2"/>
</dbReference>
<accession>A0AAN7TVL7</accession>
<feature type="compositionally biased region" description="Basic and acidic residues" evidence="5">
    <location>
        <begin position="433"/>
        <end position="445"/>
    </location>
</feature>
<dbReference type="GO" id="GO:0046872">
    <property type="term" value="F:metal ion binding"/>
    <property type="evidence" value="ECO:0007669"/>
    <property type="project" value="UniProtKB-KW"/>
</dbReference>
<dbReference type="CDD" id="cd08368">
    <property type="entry name" value="LIM"/>
    <property type="match status" value="1"/>
</dbReference>
<feature type="compositionally biased region" description="Polar residues" evidence="5">
    <location>
        <begin position="671"/>
        <end position="684"/>
    </location>
</feature>
<dbReference type="InterPro" id="IPR001781">
    <property type="entry name" value="Znf_LIM"/>
</dbReference>
<evidence type="ECO:0000256" key="5">
    <source>
        <dbReference type="SAM" id="MobiDB-lite"/>
    </source>
</evidence>
<keyword evidence="1 4" id="KW-0479">Metal-binding</keyword>
<feature type="compositionally biased region" description="Polar residues" evidence="5">
    <location>
        <begin position="409"/>
        <end position="425"/>
    </location>
</feature>
<feature type="compositionally biased region" description="Low complexity" evidence="5">
    <location>
        <begin position="538"/>
        <end position="548"/>
    </location>
</feature>
<dbReference type="PANTHER" id="PTHR24210">
    <property type="entry name" value="LIM DOMAIN-CONTAINING PROTEIN"/>
    <property type="match status" value="1"/>
</dbReference>
<gene>
    <name evidence="7" type="ORF">LTR62_006659</name>
</gene>
<comment type="caution">
    <text evidence="7">The sequence shown here is derived from an EMBL/GenBank/DDBJ whole genome shotgun (WGS) entry which is preliminary data.</text>
</comment>
<feature type="domain" description="LIM zinc-binding" evidence="6">
    <location>
        <begin position="803"/>
        <end position="865"/>
    </location>
</feature>
<dbReference type="Pfam" id="PF00412">
    <property type="entry name" value="LIM"/>
    <property type="match status" value="2"/>
</dbReference>
<feature type="compositionally biased region" description="Basic and acidic residues" evidence="5">
    <location>
        <begin position="502"/>
        <end position="513"/>
    </location>
</feature>
<feature type="compositionally biased region" description="Basic and acidic residues" evidence="5">
    <location>
        <begin position="521"/>
        <end position="533"/>
    </location>
</feature>
<evidence type="ECO:0000313" key="8">
    <source>
        <dbReference type="Proteomes" id="UP001310890"/>
    </source>
</evidence>
<dbReference type="SUPFAM" id="SSF57716">
    <property type="entry name" value="Glucocorticoid receptor-like (DNA-binding domain)"/>
    <property type="match status" value="1"/>
</dbReference>
<dbReference type="PROSITE" id="PS50023">
    <property type="entry name" value="LIM_DOMAIN_2"/>
    <property type="match status" value="2"/>
</dbReference>
<evidence type="ECO:0000259" key="6">
    <source>
        <dbReference type="PROSITE" id="PS50023"/>
    </source>
</evidence>
<protein>
    <recommendedName>
        <fullName evidence="6">LIM zinc-binding domain-containing protein</fullName>
    </recommendedName>
</protein>
<feature type="compositionally biased region" description="Low complexity" evidence="5">
    <location>
        <begin position="464"/>
        <end position="485"/>
    </location>
</feature>
<dbReference type="AlphaFoldDB" id="A0AAN7TVL7"/>
<reference evidence="7" key="1">
    <citation type="submission" date="2023-08" db="EMBL/GenBank/DDBJ databases">
        <title>Black Yeasts Isolated from many extreme environments.</title>
        <authorList>
            <person name="Coleine C."/>
            <person name="Stajich J.E."/>
            <person name="Selbmann L."/>
        </authorList>
    </citation>
    <scope>NUCLEOTIDE SEQUENCE</scope>
    <source>
        <strain evidence="7">CCFEE 5401</strain>
    </source>
</reference>
<feature type="compositionally biased region" description="Pro residues" evidence="5">
    <location>
        <begin position="103"/>
        <end position="116"/>
    </location>
</feature>
<feature type="region of interest" description="Disordered" evidence="5">
    <location>
        <begin position="596"/>
        <end position="653"/>
    </location>
</feature>
<evidence type="ECO:0000256" key="4">
    <source>
        <dbReference type="PROSITE-ProRule" id="PRU00125"/>
    </source>
</evidence>
<name>A0AAN7TVL7_9PEZI</name>
<feature type="compositionally biased region" description="Low complexity" evidence="5">
    <location>
        <begin position="240"/>
        <end position="249"/>
    </location>
</feature>
<feature type="region of interest" description="Disordered" evidence="5">
    <location>
        <begin position="69"/>
        <end position="338"/>
    </location>
</feature>